<gene>
    <name evidence="1" type="ORF">SMB34_10700</name>
</gene>
<protein>
    <recommendedName>
        <fullName evidence="3">Transposase</fullName>
    </recommendedName>
</protein>
<reference evidence="1 2" key="1">
    <citation type="submission" date="2013-07" db="EMBL/GenBank/DDBJ databases">
        <title>Thalassospira permensis NBRC 106175 Genome Sequencing.</title>
        <authorList>
            <person name="Lai Q."/>
            <person name="Shao Z."/>
        </authorList>
    </citation>
    <scope>NUCLEOTIDE SEQUENCE [LARGE SCALE GENOMIC DNA]</scope>
    <source>
        <strain evidence="1 2">NBRC 106175</strain>
    </source>
</reference>
<dbReference type="Proteomes" id="UP000027463">
    <property type="component" value="Unassembled WGS sequence"/>
</dbReference>
<dbReference type="EMBL" id="AUNC01000072">
    <property type="protein sequence ID" value="KEO50425.1"/>
    <property type="molecule type" value="Genomic_DNA"/>
</dbReference>
<evidence type="ECO:0000313" key="2">
    <source>
        <dbReference type="Proteomes" id="UP000027463"/>
    </source>
</evidence>
<accession>A0ABR4THU6</accession>
<evidence type="ECO:0008006" key="3">
    <source>
        <dbReference type="Google" id="ProtNLM"/>
    </source>
</evidence>
<keyword evidence="2" id="KW-1185">Reference proteome</keyword>
<evidence type="ECO:0000313" key="1">
    <source>
        <dbReference type="EMBL" id="KEO50425.1"/>
    </source>
</evidence>
<name>A0ABR4THU6_9PROT</name>
<sequence>MCLKNINPVSRTETQSKTGTKVAIFKRMIFLKMINQ</sequence>
<proteinExistence type="predicted"/>
<comment type="caution">
    <text evidence="1">The sequence shown here is derived from an EMBL/GenBank/DDBJ whole genome shotgun (WGS) entry which is preliminary data.</text>
</comment>
<organism evidence="1 2">
    <name type="scientific">Thalassospira permensis NBRC 106175</name>
    <dbReference type="NCBI Taxonomy" id="1353532"/>
    <lineage>
        <taxon>Bacteria</taxon>
        <taxon>Pseudomonadati</taxon>
        <taxon>Pseudomonadota</taxon>
        <taxon>Alphaproteobacteria</taxon>
        <taxon>Rhodospirillales</taxon>
        <taxon>Thalassospiraceae</taxon>
        <taxon>Thalassospira</taxon>
    </lineage>
</organism>